<dbReference type="Proteomes" id="UP000593576">
    <property type="component" value="Unassembled WGS sequence"/>
</dbReference>
<reference evidence="1 2" key="1">
    <citation type="journal article" date="2019" name="Genome Biol. Evol.">
        <title>Insights into the evolution of the New World diploid cottons (Gossypium, subgenus Houzingenia) based on genome sequencing.</title>
        <authorList>
            <person name="Grover C.E."/>
            <person name="Arick M.A. 2nd"/>
            <person name="Thrash A."/>
            <person name="Conover J.L."/>
            <person name="Sanders W.S."/>
            <person name="Peterson D.G."/>
            <person name="Frelichowski J.E."/>
            <person name="Scheffler J.A."/>
            <person name="Scheffler B.E."/>
            <person name="Wendel J.F."/>
        </authorList>
    </citation>
    <scope>NUCLEOTIDE SEQUENCE [LARGE SCALE GENOMIC DNA]</scope>
    <source>
        <strain evidence="1">1</strain>
        <tissue evidence="1">Leaf</tissue>
    </source>
</reference>
<organism evidence="1 2">
    <name type="scientific">Gossypium schwendimanii</name>
    <name type="common">Cotton</name>
    <dbReference type="NCBI Taxonomy" id="34291"/>
    <lineage>
        <taxon>Eukaryota</taxon>
        <taxon>Viridiplantae</taxon>
        <taxon>Streptophyta</taxon>
        <taxon>Embryophyta</taxon>
        <taxon>Tracheophyta</taxon>
        <taxon>Spermatophyta</taxon>
        <taxon>Magnoliopsida</taxon>
        <taxon>eudicotyledons</taxon>
        <taxon>Gunneridae</taxon>
        <taxon>Pentapetalae</taxon>
        <taxon>rosids</taxon>
        <taxon>malvids</taxon>
        <taxon>Malvales</taxon>
        <taxon>Malvaceae</taxon>
        <taxon>Malvoideae</taxon>
        <taxon>Gossypium</taxon>
    </lineage>
</organism>
<protein>
    <submittedName>
        <fullName evidence="1">Uncharacterized protein</fullName>
    </submittedName>
</protein>
<keyword evidence="2" id="KW-1185">Reference proteome</keyword>
<evidence type="ECO:0000313" key="2">
    <source>
        <dbReference type="Proteomes" id="UP000593576"/>
    </source>
</evidence>
<proteinExistence type="predicted"/>
<gene>
    <name evidence="1" type="ORF">Goshw_005484</name>
</gene>
<name>A0A7J9MR92_GOSSC</name>
<dbReference type="AlphaFoldDB" id="A0A7J9MR92"/>
<comment type="caution">
    <text evidence="1">The sequence shown here is derived from an EMBL/GenBank/DDBJ whole genome shotgun (WGS) entry which is preliminary data.</text>
</comment>
<evidence type="ECO:0000313" key="1">
    <source>
        <dbReference type="EMBL" id="MBA0873665.1"/>
    </source>
</evidence>
<accession>A0A7J9MR92</accession>
<sequence>MRSSVKVRGVHVLVTERSICQFYDAPYYYPDYLYNTDLKEFKNVDTEEILRFFMERKEIWTYQKGTAILETFNQALITPKVTVCHLVEKAKGGKEEKRTSRR</sequence>
<dbReference type="EMBL" id="JABFAF010000013">
    <property type="protein sequence ID" value="MBA0873665.1"/>
    <property type="molecule type" value="Genomic_DNA"/>
</dbReference>